<sequence>MIGKKDFTQQDTFKNYIVQQVIEYKNGKSLESIEDKYQCAFILKNYLKYEPDNPSLLAAMAEIMSHLKFYGEAYSLAEKSYNINGNETALRVINTSKNTPLPSTANFEVSTVCNLKCPMCQHGYGGNLHPDLFMPLDTFKSMWDKVKAFTNNIFLLGGGETFLHPNVYEILEYCKDANVVIHTNANTKMDYDMIIDYVNQIHFSVDGINQEMYEKYRVNGSFEKVISNIKGMVKAKSQRKATSPEILFKFIAFKHTEQYANEAYELADSLGVDSFRLEPAAFPGLHLGIDTYKEYMPTKPEHKRLGYIDFEKNEMCLPRYKDNACCTASLISYFVNIKGDISPCCNLSTNPNVITFGNLSENSFEEIWSQPKYQDFRIKVLKDRWQEPKCRGCFSAQPDSIGKFFDGTDFKKEPYWHDTPSDTRINILN</sequence>
<dbReference type="InterPro" id="IPR034391">
    <property type="entry name" value="AdoMet-like_SPASM_containing"/>
</dbReference>
<keyword evidence="6" id="KW-0411">Iron-sulfur</keyword>
<accession>A0A0B0ELC3</accession>
<keyword evidence="3" id="KW-0949">S-adenosyl-L-methionine</keyword>
<feature type="domain" description="Radical SAM core" evidence="7">
    <location>
        <begin position="99"/>
        <end position="319"/>
    </location>
</feature>
<gene>
    <name evidence="8" type="primary">cmo_3</name>
    <name evidence="8" type="ORF">SCABRO_02705</name>
</gene>
<dbReference type="EMBL" id="JRYO01000193">
    <property type="protein sequence ID" value="KHE91495.1"/>
    <property type="molecule type" value="Genomic_DNA"/>
</dbReference>
<keyword evidence="5" id="KW-0408">Iron</keyword>
<evidence type="ECO:0000256" key="4">
    <source>
        <dbReference type="ARBA" id="ARBA00022723"/>
    </source>
</evidence>
<evidence type="ECO:0000313" key="9">
    <source>
        <dbReference type="Proteomes" id="UP000030652"/>
    </source>
</evidence>
<dbReference type="InterPro" id="IPR007197">
    <property type="entry name" value="rSAM"/>
</dbReference>
<dbReference type="PANTHER" id="PTHR11228:SF7">
    <property type="entry name" value="PQQA PEPTIDE CYCLASE"/>
    <property type="match status" value="1"/>
</dbReference>
<dbReference type="SFLD" id="SFLDS00029">
    <property type="entry name" value="Radical_SAM"/>
    <property type="match status" value="1"/>
</dbReference>
<dbReference type="SUPFAM" id="SSF102114">
    <property type="entry name" value="Radical SAM enzymes"/>
    <property type="match status" value="1"/>
</dbReference>
<dbReference type="Proteomes" id="UP000030652">
    <property type="component" value="Unassembled WGS sequence"/>
</dbReference>
<dbReference type="CDD" id="cd21109">
    <property type="entry name" value="SPASM"/>
    <property type="match status" value="1"/>
</dbReference>
<dbReference type="Gene3D" id="3.20.20.70">
    <property type="entry name" value="Aldolase class I"/>
    <property type="match status" value="1"/>
</dbReference>
<dbReference type="SFLD" id="SFLDG01067">
    <property type="entry name" value="SPASM/twitch_domain_containing"/>
    <property type="match status" value="1"/>
</dbReference>
<comment type="cofactor">
    <cofactor evidence="1">
        <name>[4Fe-4S] cluster</name>
        <dbReference type="ChEBI" id="CHEBI:49883"/>
    </cofactor>
</comment>
<organism evidence="8 9">
    <name type="scientific">Candidatus Scalindua brodae</name>
    <dbReference type="NCBI Taxonomy" id="237368"/>
    <lineage>
        <taxon>Bacteria</taxon>
        <taxon>Pseudomonadati</taxon>
        <taxon>Planctomycetota</taxon>
        <taxon>Candidatus Brocadiia</taxon>
        <taxon>Candidatus Brocadiales</taxon>
        <taxon>Candidatus Scalinduaceae</taxon>
        <taxon>Candidatus Scalindua</taxon>
    </lineage>
</organism>
<evidence type="ECO:0000256" key="2">
    <source>
        <dbReference type="ARBA" id="ARBA00022485"/>
    </source>
</evidence>
<keyword evidence="2" id="KW-0004">4Fe-4S</keyword>
<dbReference type="GO" id="GO:0051536">
    <property type="term" value="F:iron-sulfur cluster binding"/>
    <property type="evidence" value="ECO:0007669"/>
    <property type="project" value="UniProtKB-KW"/>
</dbReference>
<comment type="caution">
    <text evidence="8">The sequence shown here is derived from an EMBL/GenBank/DDBJ whole genome shotgun (WGS) entry which is preliminary data.</text>
</comment>
<dbReference type="InterPro" id="IPR023885">
    <property type="entry name" value="4Fe4S-binding_SPASM_dom"/>
</dbReference>
<dbReference type="GO" id="GO:0003824">
    <property type="term" value="F:catalytic activity"/>
    <property type="evidence" value="ECO:0007669"/>
    <property type="project" value="InterPro"/>
</dbReference>
<dbReference type="SFLD" id="SFLDG01387">
    <property type="entry name" value="BtrN-like_SPASM_domain_contain"/>
    <property type="match status" value="1"/>
</dbReference>
<evidence type="ECO:0000256" key="1">
    <source>
        <dbReference type="ARBA" id="ARBA00001966"/>
    </source>
</evidence>
<evidence type="ECO:0000256" key="5">
    <source>
        <dbReference type="ARBA" id="ARBA00023004"/>
    </source>
</evidence>
<reference evidence="8 9" key="1">
    <citation type="submission" date="2014-10" db="EMBL/GenBank/DDBJ databases">
        <title>Draft genome of anammox bacterium scalindua brodae, obtained using differential coverage binning of sequence data from two enrichment reactors.</title>
        <authorList>
            <person name="Speth D.R."/>
            <person name="Russ L."/>
            <person name="Kartal B."/>
            <person name="Op den Camp H.J."/>
            <person name="Dutilh B.E."/>
            <person name="Jetten M.S."/>
        </authorList>
    </citation>
    <scope>NUCLEOTIDE SEQUENCE [LARGE SCALE GENOMIC DNA]</scope>
    <source>
        <strain evidence="8">RU1</strain>
    </source>
</reference>
<dbReference type="InterPro" id="IPR050377">
    <property type="entry name" value="Radical_SAM_PqqE_MftC-like"/>
</dbReference>
<dbReference type="PROSITE" id="PS51918">
    <property type="entry name" value="RADICAL_SAM"/>
    <property type="match status" value="1"/>
</dbReference>
<dbReference type="CDD" id="cd01335">
    <property type="entry name" value="Radical_SAM"/>
    <property type="match status" value="1"/>
</dbReference>
<dbReference type="GO" id="GO:0046872">
    <property type="term" value="F:metal ion binding"/>
    <property type="evidence" value="ECO:0007669"/>
    <property type="project" value="UniProtKB-KW"/>
</dbReference>
<evidence type="ECO:0000256" key="3">
    <source>
        <dbReference type="ARBA" id="ARBA00022691"/>
    </source>
</evidence>
<keyword evidence="4" id="KW-0479">Metal-binding</keyword>
<dbReference type="Pfam" id="PF13186">
    <property type="entry name" value="SPASM"/>
    <property type="match status" value="1"/>
</dbReference>
<dbReference type="InterPro" id="IPR013785">
    <property type="entry name" value="Aldolase_TIM"/>
</dbReference>
<evidence type="ECO:0000313" key="8">
    <source>
        <dbReference type="EMBL" id="KHE91495.1"/>
    </source>
</evidence>
<dbReference type="AlphaFoldDB" id="A0A0B0ELC3"/>
<dbReference type="InterPro" id="IPR058240">
    <property type="entry name" value="rSAM_sf"/>
</dbReference>
<evidence type="ECO:0000256" key="6">
    <source>
        <dbReference type="ARBA" id="ARBA00023014"/>
    </source>
</evidence>
<protein>
    <submittedName>
        <fullName evidence="8">Cofactor modifying protein</fullName>
    </submittedName>
</protein>
<proteinExistence type="predicted"/>
<dbReference type="eggNOG" id="COG0535">
    <property type="taxonomic scope" value="Bacteria"/>
</dbReference>
<name>A0A0B0ELC3_9BACT</name>
<dbReference type="Pfam" id="PF04055">
    <property type="entry name" value="Radical_SAM"/>
    <property type="match status" value="1"/>
</dbReference>
<evidence type="ECO:0000259" key="7">
    <source>
        <dbReference type="PROSITE" id="PS51918"/>
    </source>
</evidence>
<dbReference type="PANTHER" id="PTHR11228">
    <property type="entry name" value="RADICAL SAM DOMAIN PROTEIN"/>
    <property type="match status" value="1"/>
</dbReference>